<dbReference type="RefSeq" id="WP_209818735.1">
    <property type="nucleotide sequence ID" value="NZ_JAVDTL010000006.1"/>
</dbReference>
<accession>A0AAJ2C226</accession>
<evidence type="ECO:0000313" key="1">
    <source>
        <dbReference type="EMBL" id="MDR6768655.1"/>
    </source>
</evidence>
<keyword evidence="3" id="KW-1185">Reference proteome</keyword>
<evidence type="ECO:0000313" key="4">
    <source>
        <dbReference type="Proteomes" id="UP001253458"/>
    </source>
</evidence>
<protein>
    <submittedName>
        <fullName evidence="1">Uncharacterized protein</fullName>
    </submittedName>
</protein>
<gene>
    <name evidence="1" type="ORF">J2W88_003959</name>
    <name evidence="2" type="ORF">J2W93_002209</name>
</gene>
<name>A0AAJ2C226_ACIDE</name>
<dbReference type="AlphaFoldDB" id="A0AAJ2C226"/>
<evidence type="ECO:0000313" key="2">
    <source>
        <dbReference type="EMBL" id="MDR6837371.1"/>
    </source>
</evidence>
<dbReference type="EMBL" id="JAVDTL010000006">
    <property type="protein sequence ID" value="MDR6768655.1"/>
    <property type="molecule type" value="Genomic_DNA"/>
</dbReference>
<dbReference type="EMBL" id="JAVDTS010000003">
    <property type="protein sequence ID" value="MDR6837371.1"/>
    <property type="molecule type" value="Genomic_DNA"/>
</dbReference>
<reference evidence="1 3" key="1">
    <citation type="submission" date="2023-07" db="EMBL/GenBank/DDBJ databases">
        <title>Sorghum-associated microbial communities from plants grown in Nebraska, USA.</title>
        <authorList>
            <person name="Schachtman D."/>
        </authorList>
    </citation>
    <scope>NUCLEOTIDE SEQUENCE</scope>
    <source>
        <strain evidence="2 3">BE105</strain>
        <strain evidence="1">BE69</strain>
    </source>
</reference>
<proteinExistence type="predicted"/>
<evidence type="ECO:0000313" key="3">
    <source>
        <dbReference type="Proteomes" id="UP001249076"/>
    </source>
</evidence>
<organism evidence="1 4">
    <name type="scientific">Acidovorax delafieldii</name>
    <name type="common">Pseudomonas delafieldii</name>
    <dbReference type="NCBI Taxonomy" id="47920"/>
    <lineage>
        <taxon>Bacteria</taxon>
        <taxon>Pseudomonadati</taxon>
        <taxon>Pseudomonadota</taxon>
        <taxon>Betaproteobacteria</taxon>
        <taxon>Burkholderiales</taxon>
        <taxon>Comamonadaceae</taxon>
        <taxon>Acidovorax</taxon>
    </lineage>
</organism>
<sequence>MSESIKPTPGPWVAQVFEGGGYEICADKQGTYGGTLTVCKRNGHSNRADEMHANARLIAEAGTVFHTTKMTPMQLLERVKELEGALHAAVDSGMVPTSSASDGGASKYSAQVHVADRIRAALAKCQGEQHG</sequence>
<comment type="caution">
    <text evidence="1">The sequence shown here is derived from an EMBL/GenBank/DDBJ whole genome shotgun (WGS) entry which is preliminary data.</text>
</comment>
<dbReference type="Proteomes" id="UP001253458">
    <property type="component" value="Unassembled WGS sequence"/>
</dbReference>
<dbReference type="Proteomes" id="UP001249076">
    <property type="component" value="Unassembled WGS sequence"/>
</dbReference>